<evidence type="ECO:0000256" key="1">
    <source>
        <dbReference type="ARBA" id="ARBA00023015"/>
    </source>
</evidence>
<gene>
    <name evidence="7" type="ORF">GTP44_02155</name>
</gene>
<evidence type="ECO:0000256" key="4">
    <source>
        <dbReference type="PROSITE-ProRule" id="PRU00335"/>
    </source>
</evidence>
<keyword evidence="3" id="KW-0804">Transcription</keyword>
<evidence type="ECO:0000313" key="7">
    <source>
        <dbReference type="EMBL" id="MYM80763.1"/>
    </source>
</evidence>
<dbReference type="PRINTS" id="PR00455">
    <property type="entry name" value="HTHTETR"/>
</dbReference>
<evidence type="ECO:0000259" key="6">
    <source>
        <dbReference type="PROSITE" id="PS50977"/>
    </source>
</evidence>
<dbReference type="Proteomes" id="UP000474565">
    <property type="component" value="Unassembled WGS sequence"/>
</dbReference>
<dbReference type="InterPro" id="IPR009057">
    <property type="entry name" value="Homeodomain-like_sf"/>
</dbReference>
<dbReference type="InterPro" id="IPR011075">
    <property type="entry name" value="TetR_C"/>
</dbReference>
<comment type="caution">
    <text evidence="7">The sequence shown here is derived from an EMBL/GenBank/DDBJ whole genome shotgun (WGS) entry which is preliminary data.</text>
</comment>
<keyword evidence="1" id="KW-0805">Transcription regulation</keyword>
<keyword evidence="2 4" id="KW-0238">DNA-binding</keyword>
<feature type="domain" description="HTH tetR-type" evidence="6">
    <location>
        <begin position="23"/>
        <end position="83"/>
    </location>
</feature>
<dbReference type="PANTHER" id="PTHR30055">
    <property type="entry name" value="HTH-TYPE TRANSCRIPTIONAL REGULATOR RUTR"/>
    <property type="match status" value="1"/>
</dbReference>
<evidence type="ECO:0000256" key="5">
    <source>
        <dbReference type="SAM" id="MobiDB-lite"/>
    </source>
</evidence>
<dbReference type="GO" id="GO:0003700">
    <property type="term" value="F:DNA-binding transcription factor activity"/>
    <property type="evidence" value="ECO:0007669"/>
    <property type="project" value="TreeGrafter"/>
</dbReference>
<dbReference type="Gene3D" id="1.10.10.60">
    <property type="entry name" value="Homeodomain-like"/>
    <property type="match status" value="1"/>
</dbReference>
<dbReference type="RefSeq" id="WP_161018108.1">
    <property type="nucleotide sequence ID" value="NZ_WWCP01000001.1"/>
</dbReference>
<proteinExistence type="predicted"/>
<protein>
    <submittedName>
        <fullName evidence="7">TetR family transcriptional regulator</fullName>
    </submittedName>
</protein>
<evidence type="ECO:0000256" key="3">
    <source>
        <dbReference type="ARBA" id="ARBA00023163"/>
    </source>
</evidence>
<dbReference type="AlphaFoldDB" id="A0A6L8MDI4"/>
<dbReference type="InterPro" id="IPR036271">
    <property type="entry name" value="Tet_transcr_reg_TetR-rel_C_sf"/>
</dbReference>
<sequence>MTDKTTQHRHRLPPSSRGRTQDVSRDNSIINATLELLVESGYHRLNMAAVATRAGVSKATIYRRWTTKEDLVADSIATIGYAKRPVYPGTSLRNDLLALLEQACGSSSQQTIVTAAMEVARSSPELGKSLRSRFVEYVHKEITWVAERAVNYGYAPLTNTKISHISDTAVALLIYISGPTSLPVAAERLAGIVDHVLLVLMTTGRP</sequence>
<organism evidence="7 8">
    <name type="scientific">Duganella lactea</name>
    <dbReference type="NCBI Taxonomy" id="2692173"/>
    <lineage>
        <taxon>Bacteria</taxon>
        <taxon>Pseudomonadati</taxon>
        <taxon>Pseudomonadota</taxon>
        <taxon>Betaproteobacteria</taxon>
        <taxon>Burkholderiales</taxon>
        <taxon>Oxalobacteraceae</taxon>
        <taxon>Telluria group</taxon>
        <taxon>Duganella</taxon>
    </lineage>
</organism>
<dbReference type="SUPFAM" id="SSF46689">
    <property type="entry name" value="Homeodomain-like"/>
    <property type="match status" value="1"/>
</dbReference>
<name>A0A6L8MDI4_9BURK</name>
<dbReference type="Gene3D" id="1.10.357.10">
    <property type="entry name" value="Tetracycline Repressor, domain 2"/>
    <property type="match status" value="1"/>
</dbReference>
<dbReference type="SUPFAM" id="SSF48498">
    <property type="entry name" value="Tetracyclin repressor-like, C-terminal domain"/>
    <property type="match status" value="1"/>
</dbReference>
<reference evidence="7 8" key="1">
    <citation type="submission" date="2019-12" db="EMBL/GenBank/DDBJ databases">
        <title>Novel species isolated from a subtropical stream in China.</title>
        <authorList>
            <person name="Lu H."/>
        </authorList>
    </citation>
    <scope>NUCLEOTIDE SEQUENCE [LARGE SCALE GENOMIC DNA]</scope>
    <source>
        <strain evidence="7 8">FT50W</strain>
    </source>
</reference>
<dbReference type="PROSITE" id="PS50977">
    <property type="entry name" value="HTH_TETR_2"/>
    <property type="match status" value="1"/>
</dbReference>
<dbReference type="PANTHER" id="PTHR30055:SF148">
    <property type="entry name" value="TETR-FAMILY TRANSCRIPTIONAL REGULATOR"/>
    <property type="match status" value="1"/>
</dbReference>
<evidence type="ECO:0000256" key="2">
    <source>
        <dbReference type="ARBA" id="ARBA00023125"/>
    </source>
</evidence>
<dbReference type="GO" id="GO:0000976">
    <property type="term" value="F:transcription cis-regulatory region binding"/>
    <property type="evidence" value="ECO:0007669"/>
    <property type="project" value="TreeGrafter"/>
</dbReference>
<dbReference type="InterPro" id="IPR001647">
    <property type="entry name" value="HTH_TetR"/>
</dbReference>
<evidence type="ECO:0000313" key="8">
    <source>
        <dbReference type="Proteomes" id="UP000474565"/>
    </source>
</evidence>
<dbReference type="Pfam" id="PF16859">
    <property type="entry name" value="TetR_C_11"/>
    <property type="match status" value="1"/>
</dbReference>
<dbReference type="EMBL" id="WWCP01000001">
    <property type="protein sequence ID" value="MYM80763.1"/>
    <property type="molecule type" value="Genomic_DNA"/>
</dbReference>
<dbReference type="InterPro" id="IPR050109">
    <property type="entry name" value="HTH-type_TetR-like_transc_reg"/>
</dbReference>
<feature type="DNA-binding region" description="H-T-H motif" evidence="4">
    <location>
        <begin position="46"/>
        <end position="65"/>
    </location>
</feature>
<dbReference type="Pfam" id="PF00440">
    <property type="entry name" value="TetR_N"/>
    <property type="match status" value="1"/>
</dbReference>
<accession>A0A6L8MDI4</accession>
<feature type="region of interest" description="Disordered" evidence="5">
    <location>
        <begin position="1"/>
        <end position="25"/>
    </location>
</feature>